<accession>A0A1M6Q5V4</accession>
<reference evidence="2" key="1">
    <citation type="submission" date="2016-11" db="EMBL/GenBank/DDBJ databases">
        <authorList>
            <person name="Varghese N."/>
            <person name="Submissions S."/>
        </authorList>
    </citation>
    <scope>NUCLEOTIDE SEQUENCE [LARGE SCALE GENOMIC DNA]</scope>
    <source>
        <strain evidence="2">DSM 10349</strain>
    </source>
</reference>
<dbReference type="PANTHER" id="PTHR41248">
    <property type="entry name" value="NORD PROTEIN"/>
    <property type="match status" value="1"/>
</dbReference>
<dbReference type="InterPro" id="IPR051928">
    <property type="entry name" value="NorD/CobT"/>
</dbReference>
<protein>
    <recommendedName>
        <fullName evidence="3">von Willebrand factor type A domain-containing protein</fullName>
    </recommendedName>
</protein>
<dbReference type="PANTHER" id="PTHR41248:SF1">
    <property type="entry name" value="NORD PROTEIN"/>
    <property type="match status" value="1"/>
</dbReference>
<proteinExistence type="predicted"/>
<sequence length="91" mass="10350">MKAPQKTKLLISISDGQPKAMPYYTGETAITDMKGVIQEYNRKGILFLAAAIGQDKETICNIYGQERFLDITDLRHLPTRLVQVIAKYLYQ</sequence>
<dbReference type="STRING" id="1121421.SAMN02745123_00916"/>
<dbReference type="Proteomes" id="UP000183997">
    <property type="component" value="Unassembled WGS sequence"/>
</dbReference>
<dbReference type="RefSeq" id="WP_238456713.1">
    <property type="nucleotide sequence ID" value="NZ_FRAR01000007.1"/>
</dbReference>
<evidence type="ECO:0008006" key="3">
    <source>
        <dbReference type="Google" id="ProtNLM"/>
    </source>
</evidence>
<gene>
    <name evidence="1" type="ORF">SAMN02745123_00916</name>
</gene>
<keyword evidence="2" id="KW-1185">Reference proteome</keyword>
<dbReference type="EMBL" id="FRAR01000007">
    <property type="protein sequence ID" value="SHK15527.1"/>
    <property type="molecule type" value="Genomic_DNA"/>
</dbReference>
<evidence type="ECO:0000313" key="2">
    <source>
        <dbReference type="Proteomes" id="UP000183997"/>
    </source>
</evidence>
<dbReference type="AlphaFoldDB" id="A0A1M6Q5V4"/>
<evidence type="ECO:0000313" key="1">
    <source>
        <dbReference type="EMBL" id="SHK15527.1"/>
    </source>
</evidence>
<name>A0A1M6Q5V4_9FIRM</name>
<organism evidence="1 2">
    <name type="scientific">Desulforamulus aeronauticus DSM 10349</name>
    <dbReference type="NCBI Taxonomy" id="1121421"/>
    <lineage>
        <taxon>Bacteria</taxon>
        <taxon>Bacillati</taxon>
        <taxon>Bacillota</taxon>
        <taxon>Clostridia</taxon>
        <taxon>Eubacteriales</taxon>
        <taxon>Peptococcaceae</taxon>
        <taxon>Desulforamulus</taxon>
    </lineage>
</organism>